<dbReference type="FunFam" id="3.10.50.40:FF:000006">
    <property type="entry name" value="Peptidyl-prolyl cis-trans isomerase"/>
    <property type="match status" value="1"/>
</dbReference>
<dbReference type="KEGG" id="eaj:Q3M24_16120"/>
<organism evidence="10">
    <name type="scientific">Candidatus Electrothrix aestuarii</name>
    <dbReference type="NCBI Taxonomy" id="3062594"/>
    <lineage>
        <taxon>Bacteria</taxon>
        <taxon>Pseudomonadati</taxon>
        <taxon>Thermodesulfobacteriota</taxon>
        <taxon>Desulfobulbia</taxon>
        <taxon>Desulfobulbales</taxon>
        <taxon>Desulfobulbaceae</taxon>
        <taxon>Candidatus Electrothrix</taxon>
    </lineage>
</organism>
<feature type="chain" id="PRO_5043325113" description="peptidylprolyl isomerase" evidence="7">
    <location>
        <begin position="29"/>
        <end position="360"/>
    </location>
</feature>
<dbReference type="InterPro" id="IPR029000">
    <property type="entry name" value="Cyclophilin-like_dom_sf"/>
</dbReference>
<dbReference type="PROSITE" id="PS50072">
    <property type="entry name" value="CSA_PPIASE_2"/>
    <property type="match status" value="1"/>
</dbReference>
<dbReference type="SUPFAM" id="SSF54534">
    <property type="entry name" value="FKBP-like"/>
    <property type="match status" value="1"/>
</dbReference>
<dbReference type="PROSITE" id="PS50059">
    <property type="entry name" value="FKBP_PPIASE"/>
    <property type="match status" value="1"/>
</dbReference>
<evidence type="ECO:0000259" key="9">
    <source>
        <dbReference type="PROSITE" id="PS50072"/>
    </source>
</evidence>
<dbReference type="InterPro" id="IPR020892">
    <property type="entry name" value="Cyclophilin-type_PPIase_CS"/>
</dbReference>
<accession>A0AAU8LRA5</accession>
<feature type="domain" description="PPIase cyclophilin-type" evidence="9">
    <location>
        <begin position="53"/>
        <end position="190"/>
    </location>
</feature>
<dbReference type="CDD" id="cd00317">
    <property type="entry name" value="cyclophilin"/>
    <property type="match status" value="1"/>
</dbReference>
<protein>
    <recommendedName>
        <fullName evidence="3 6">peptidylprolyl isomerase</fullName>
        <ecNumber evidence="3 6">5.2.1.8</ecNumber>
    </recommendedName>
</protein>
<dbReference type="EMBL" id="CP159373">
    <property type="protein sequence ID" value="XCN71822.1"/>
    <property type="molecule type" value="Genomic_DNA"/>
</dbReference>
<dbReference type="InterPro" id="IPR002130">
    <property type="entry name" value="Cyclophilin-type_PPIase_dom"/>
</dbReference>
<evidence type="ECO:0000313" key="10">
    <source>
        <dbReference type="EMBL" id="XCN71822.1"/>
    </source>
</evidence>
<evidence type="ECO:0000256" key="5">
    <source>
        <dbReference type="ARBA" id="ARBA00023235"/>
    </source>
</evidence>
<dbReference type="InterPro" id="IPR001179">
    <property type="entry name" value="PPIase_FKBP_dom"/>
</dbReference>
<evidence type="ECO:0000259" key="8">
    <source>
        <dbReference type="PROSITE" id="PS50059"/>
    </source>
</evidence>
<evidence type="ECO:0000256" key="3">
    <source>
        <dbReference type="ARBA" id="ARBA00013194"/>
    </source>
</evidence>
<dbReference type="PANTHER" id="PTHR45625">
    <property type="entry name" value="PEPTIDYL-PROLYL CIS-TRANS ISOMERASE-RELATED"/>
    <property type="match status" value="1"/>
</dbReference>
<evidence type="ECO:0000256" key="2">
    <source>
        <dbReference type="ARBA" id="ARBA00007365"/>
    </source>
</evidence>
<reference evidence="10" key="2">
    <citation type="submission" date="2024-06" db="EMBL/GenBank/DDBJ databases">
        <authorList>
            <person name="Plum-Jensen L.E."/>
            <person name="Schramm A."/>
            <person name="Marshall I.P.G."/>
        </authorList>
    </citation>
    <scope>NUCLEOTIDE SEQUENCE</scope>
    <source>
        <strain evidence="10">Rat1</strain>
    </source>
</reference>
<dbReference type="EC" id="5.2.1.8" evidence="3 6"/>
<gene>
    <name evidence="10" type="ORF">Q3M24_16120</name>
</gene>
<comment type="similarity">
    <text evidence="2">Belongs to the cyclophilin-type PPIase family.</text>
</comment>
<proteinExistence type="inferred from homology"/>
<evidence type="ECO:0000256" key="7">
    <source>
        <dbReference type="SAM" id="SignalP"/>
    </source>
</evidence>
<dbReference type="PRINTS" id="PR00153">
    <property type="entry name" value="CSAPPISMRASE"/>
</dbReference>
<dbReference type="PANTHER" id="PTHR45625:SF4">
    <property type="entry name" value="PEPTIDYLPROLYL ISOMERASE DOMAIN AND WD REPEAT-CONTAINING PROTEIN 1"/>
    <property type="match status" value="1"/>
</dbReference>
<evidence type="ECO:0000256" key="4">
    <source>
        <dbReference type="ARBA" id="ARBA00023110"/>
    </source>
</evidence>
<feature type="signal peptide" evidence="7">
    <location>
        <begin position="1"/>
        <end position="28"/>
    </location>
</feature>
<dbReference type="InterPro" id="IPR044666">
    <property type="entry name" value="Cyclophilin_A-like"/>
</dbReference>
<dbReference type="Pfam" id="PF00254">
    <property type="entry name" value="FKBP_C"/>
    <property type="match status" value="1"/>
</dbReference>
<evidence type="ECO:0000256" key="1">
    <source>
        <dbReference type="ARBA" id="ARBA00000971"/>
    </source>
</evidence>
<sequence length="360" mass="39665">MRKLLAKRYIIPIILSALFVLIQQPVSATTKQEETPQEHKEEKMQDGLYAKISTPKGDILLSLYYDKAPLTVINFVGLAEGTLTYGGADKPTGIRFYDGLKFHRVIKDFMIQGGCPLGTGTGGPGYTFADEFDPELRFTGPGVLAMANAGPGTNGSQFFITHVPTPHLNGKHTIFGHVVEGQDVVDSIAQNDVIKSVEIIRVGKAAENFKTDQEAFDQIQAKLNKVQENAAAKEQEDTIKMIKKRWPDAHFSNSGLYWVVVKEGTGEKPAPGTKISAHYTGRLLSNDKKFDSSYDRREPIQFEVGVGRVIKGWDQALSNMRKGEKRVLIIPPELAYGSRGAGGVIPPDAWLVFDVELVDF</sequence>
<keyword evidence="4 6" id="KW-0697">Rotamase</keyword>
<dbReference type="SUPFAM" id="SSF50891">
    <property type="entry name" value="Cyclophilin-like"/>
    <property type="match status" value="1"/>
</dbReference>
<dbReference type="GO" id="GO:0006457">
    <property type="term" value="P:protein folding"/>
    <property type="evidence" value="ECO:0007669"/>
    <property type="project" value="InterPro"/>
</dbReference>
<name>A0AAU8LRA5_9BACT</name>
<dbReference type="Pfam" id="PF00160">
    <property type="entry name" value="Pro_isomerase"/>
    <property type="match status" value="1"/>
</dbReference>
<dbReference type="PROSITE" id="PS00170">
    <property type="entry name" value="CSA_PPIASE_1"/>
    <property type="match status" value="1"/>
</dbReference>
<reference evidence="10" key="1">
    <citation type="journal article" date="2024" name="Syst. Appl. Microbiol.">
        <title>First single-strain enrichments of Electrothrix cable bacteria, description of E. aestuarii sp. nov. and E. rattekaaiensis sp. nov., and proposal of a cable bacteria taxonomy following the rules of the SeqCode.</title>
        <authorList>
            <person name="Plum-Jensen L.E."/>
            <person name="Schramm A."/>
            <person name="Marshall I.P.G."/>
        </authorList>
    </citation>
    <scope>NUCLEOTIDE SEQUENCE</scope>
    <source>
        <strain evidence="10">Rat1</strain>
    </source>
</reference>
<dbReference type="Gene3D" id="2.40.100.10">
    <property type="entry name" value="Cyclophilin-like"/>
    <property type="match status" value="1"/>
</dbReference>
<keyword evidence="5 6" id="KW-0413">Isomerase</keyword>
<dbReference type="AlphaFoldDB" id="A0AAU8LRA5"/>
<dbReference type="InterPro" id="IPR046357">
    <property type="entry name" value="PPIase_dom_sf"/>
</dbReference>
<feature type="domain" description="PPIase FKBP-type" evidence="8">
    <location>
        <begin position="272"/>
        <end position="360"/>
    </location>
</feature>
<evidence type="ECO:0000256" key="6">
    <source>
        <dbReference type="PROSITE-ProRule" id="PRU00277"/>
    </source>
</evidence>
<comment type="catalytic activity">
    <reaction evidence="1 6">
        <text>[protein]-peptidylproline (omega=180) = [protein]-peptidylproline (omega=0)</text>
        <dbReference type="Rhea" id="RHEA:16237"/>
        <dbReference type="Rhea" id="RHEA-COMP:10747"/>
        <dbReference type="Rhea" id="RHEA-COMP:10748"/>
        <dbReference type="ChEBI" id="CHEBI:83833"/>
        <dbReference type="ChEBI" id="CHEBI:83834"/>
        <dbReference type="EC" id="5.2.1.8"/>
    </reaction>
</comment>
<keyword evidence="7" id="KW-0732">Signal</keyword>
<dbReference type="GO" id="GO:0003755">
    <property type="term" value="F:peptidyl-prolyl cis-trans isomerase activity"/>
    <property type="evidence" value="ECO:0007669"/>
    <property type="project" value="UniProtKB-KW"/>
</dbReference>
<dbReference type="Gene3D" id="3.10.50.40">
    <property type="match status" value="1"/>
</dbReference>